<dbReference type="InterPro" id="IPR036895">
    <property type="entry name" value="Uracil-DNA_glycosylase-like_sf"/>
</dbReference>
<dbReference type="InterPro" id="IPR005122">
    <property type="entry name" value="Uracil-DNA_glycosylase-like"/>
</dbReference>
<dbReference type="Gene3D" id="3.40.470.10">
    <property type="entry name" value="Uracil-DNA glycosylase-like domain"/>
    <property type="match status" value="1"/>
</dbReference>
<proteinExistence type="predicted"/>
<protein>
    <submittedName>
        <fullName evidence="2">G/U mismatch-specific uracil-DNA glycosylase</fullName>
    </submittedName>
</protein>
<organism evidence="2 3">
    <name type="scientific">Methylovorus glucosotrophus (strain SIP3-4)</name>
    <dbReference type="NCBI Taxonomy" id="582744"/>
    <lineage>
        <taxon>Bacteria</taxon>
        <taxon>Pseudomonadati</taxon>
        <taxon>Pseudomonadota</taxon>
        <taxon>Betaproteobacteria</taxon>
        <taxon>Nitrosomonadales</taxon>
        <taxon>Methylophilaceae</taxon>
        <taxon>Methylovorus</taxon>
    </lineage>
</organism>
<dbReference type="eggNOG" id="COG3663">
    <property type="taxonomic scope" value="Bacteria"/>
</dbReference>
<dbReference type="RefSeq" id="WP_015831015.1">
    <property type="nucleotide sequence ID" value="NC_012969.1"/>
</dbReference>
<dbReference type="Pfam" id="PF03167">
    <property type="entry name" value="UDG"/>
    <property type="match status" value="1"/>
</dbReference>
<name>C6XAZ6_METGS</name>
<dbReference type="NCBIfam" id="TIGR04274">
    <property type="entry name" value="hypoxanDNAglyco"/>
    <property type="match status" value="1"/>
</dbReference>
<reference evidence="2 3" key="2">
    <citation type="journal article" date="2011" name="J. Bacteriol.">
        <title>Genomes of three methylotrophs from a single niche uncover genetic and metabolic divergence of Methylophilaceae.</title>
        <authorList>
            <person name="Lapidus A."/>
            <person name="Clum A."/>
            <person name="Labutti K."/>
            <person name="Kaluzhnaya M.G."/>
            <person name="Lim S."/>
            <person name="Beck D.A."/>
            <person name="Glavina Del Rio T."/>
            <person name="Nolan M."/>
            <person name="Mavromatis K."/>
            <person name="Huntemann M."/>
            <person name="Lucas S."/>
            <person name="Lidstrom M.E."/>
            <person name="Ivanova N."/>
            <person name="Chistoserdova L."/>
        </authorList>
    </citation>
    <scope>NUCLEOTIDE SEQUENCE [LARGE SCALE GENOMIC DNA]</scope>
    <source>
        <strain evidence="2 3">SIP3-4</strain>
    </source>
</reference>
<dbReference type="SUPFAM" id="SSF52141">
    <property type="entry name" value="Uracil-DNA glycosylase-like"/>
    <property type="match status" value="1"/>
</dbReference>
<dbReference type="HOGENOM" id="CLU_094865_0_0_4"/>
<dbReference type="EMBL" id="CP001674">
    <property type="protein sequence ID" value="ACT51766.1"/>
    <property type="molecule type" value="Genomic_DNA"/>
</dbReference>
<accession>C6XAZ6</accession>
<sequence length="179" mass="19780">MASIEGFPAVAETDARVLILGSMPGIASLTQQQYYGHPHNLFWPIMGELVGAHPHLPYAERLAQLCRHHIALWDVMHQCFRPGSLDSAIDEGSIVANDFAGFFATHAQIRHVFFNGQKAAQAFQRHVIKAEKLNKDALASLRFSTLPSTSPANASIPQKTKRQQWQSILQALADSAIQK</sequence>
<dbReference type="InterPro" id="IPR026353">
    <property type="entry name" value="Hypoxan-DNA_Glyclase"/>
</dbReference>
<dbReference type="KEGG" id="mei:Msip34_2529"/>
<evidence type="ECO:0000259" key="1">
    <source>
        <dbReference type="SMART" id="SM00986"/>
    </source>
</evidence>
<gene>
    <name evidence="2" type="ordered locus">Msip34_2529</name>
</gene>
<dbReference type="SMART" id="SM00987">
    <property type="entry name" value="UreE_C"/>
    <property type="match status" value="1"/>
</dbReference>
<dbReference type="CDD" id="cd10032">
    <property type="entry name" value="UDG-F6_HDG"/>
    <property type="match status" value="1"/>
</dbReference>
<dbReference type="AlphaFoldDB" id="C6XAZ6"/>
<evidence type="ECO:0000313" key="3">
    <source>
        <dbReference type="Proteomes" id="UP000002743"/>
    </source>
</evidence>
<feature type="domain" description="Uracil-DNA glycosylase-like" evidence="1">
    <location>
        <begin position="8"/>
        <end position="169"/>
    </location>
</feature>
<dbReference type="OrthoDB" id="9799921at2"/>
<evidence type="ECO:0000313" key="2">
    <source>
        <dbReference type="EMBL" id="ACT51766.1"/>
    </source>
</evidence>
<dbReference type="SMART" id="SM00986">
    <property type="entry name" value="UDG"/>
    <property type="match status" value="1"/>
</dbReference>
<keyword evidence="3" id="KW-1185">Reference proteome</keyword>
<dbReference type="STRING" id="582744.Msip34_2529"/>
<reference evidence="3" key="1">
    <citation type="submission" date="2009-07" db="EMBL/GenBank/DDBJ databases">
        <title>Complete sequence of chromosome of Methylovorus sp. SIP3-4.</title>
        <authorList>
            <person name="Lucas S."/>
            <person name="Copeland A."/>
            <person name="Lapidus A."/>
            <person name="Glavina del Rio T."/>
            <person name="Tice H."/>
            <person name="Bruce D."/>
            <person name="Goodwin L."/>
            <person name="Pitluck S."/>
            <person name="Clum A."/>
            <person name="Larimer F."/>
            <person name="Land M."/>
            <person name="Hauser L."/>
            <person name="Kyrpides N."/>
            <person name="Mikhailova N."/>
            <person name="Kayluzhnaya M."/>
            <person name="Chistoserdova L."/>
        </authorList>
    </citation>
    <scope>NUCLEOTIDE SEQUENCE [LARGE SCALE GENOMIC DNA]</scope>
    <source>
        <strain evidence="3">SIP3-4</strain>
    </source>
</reference>
<dbReference type="Proteomes" id="UP000002743">
    <property type="component" value="Chromosome"/>
</dbReference>